<dbReference type="PANTHER" id="PTHR43420:SF3">
    <property type="entry name" value="N-ACETYLTRANSFERASE DOMAIN-CONTAINING PROTEIN"/>
    <property type="match status" value="1"/>
</dbReference>
<evidence type="ECO:0000313" key="4">
    <source>
        <dbReference type="EMBL" id="SES33708.1"/>
    </source>
</evidence>
<dbReference type="CDD" id="cd04301">
    <property type="entry name" value="NAT_SF"/>
    <property type="match status" value="1"/>
</dbReference>
<dbReference type="AlphaFoldDB" id="A0A1H9WIK1"/>
<organism evidence="4 5">
    <name type="scientific">Lentzea xinjiangensis</name>
    <dbReference type="NCBI Taxonomy" id="402600"/>
    <lineage>
        <taxon>Bacteria</taxon>
        <taxon>Bacillati</taxon>
        <taxon>Actinomycetota</taxon>
        <taxon>Actinomycetes</taxon>
        <taxon>Pseudonocardiales</taxon>
        <taxon>Pseudonocardiaceae</taxon>
        <taxon>Lentzea</taxon>
    </lineage>
</organism>
<dbReference type="Pfam" id="PF08445">
    <property type="entry name" value="FR47"/>
    <property type="match status" value="1"/>
</dbReference>
<evidence type="ECO:0000256" key="1">
    <source>
        <dbReference type="ARBA" id="ARBA00022679"/>
    </source>
</evidence>
<keyword evidence="2" id="KW-0012">Acyltransferase</keyword>
<protein>
    <submittedName>
        <fullName evidence="4">FR47-like protein</fullName>
    </submittedName>
</protein>
<sequence length="223" mass="23940">MTPHPLDSPIRSALTGPHAHLAERRGDTLRYPPDMSPFTALPDDPRDSDWADLAALTRLATVTGDLRPPVGWQVAARLGLLQFVDDGIAAAPDEEAVVLTAADVPDMLALTALTEPGPFLPRTIEMGTYLGIRRGGRLVAMAGERLRVPGHTEVSAVCTHPDARGEGLGTRLLLAVAHGIRERGETTFLHVLASNTGAVRLYEKLGFRLRLSTDLQVLTPPEA</sequence>
<feature type="domain" description="N-acetyltransferase" evidence="3">
    <location>
        <begin position="94"/>
        <end position="223"/>
    </location>
</feature>
<dbReference type="InterPro" id="IPR000182">
    <property type="entry name" value="GNAT_dom"/>
</dbReference>
<keyword evidence="5" id="KW-1185">Reference proteome</keyword>
<dbReference type="STRING" id="402600.SAMN05216188_13515"/>
<proteinExistence type="predicted"/>
<dbReference type="InterPro" id="IPR016181">
    <property type="entry name" value="Acyl_CoA_acyltransferase"/>
</dbReference>
<dbReference type="PANTHER" id="PTHR43420">
    <property type="entry name" value="ACETYLTRANSFERASE"/>
    <property type="match status" value="1"/>
</dbReference>
<accession>A0A1H9WIK1</accession>
<dbReference type="SUPFAM" id="SSF55729">
    <property type="entry name" value="Acyl-CoA N-acyltransferases (Nat)"/>
    <property type="match status" value="1"/>
</dbReference>
<evidence type="ECO:0000256" key="2">
    <source>
        <dbReference type="ARBA" id="ARBA00023315"/>
    </source>
</evidence>
<evidence type="ECO:0000259" key="3">
    <source>
        <dbReference type="PROSITE" id="PS51186"/>
    </source>
</evidence>
<gene>
    <name evidence="4" type="ORF">SAMN05216188_13515</name>
</gene>
<dbReference type="GO" id="GO:0016747">
    <property type="term" value="F:acyltransferase activity, transferring groups other than amino-acyl groups"/>
    <property type="evidence" value="ECO:0007669"/>
    <property type="project" value="InterPro"/>
</dbReference>
<dbReference type="OrthoDB" id="9797456at2"/>
<dbReference type="PROSITE" id="PS51186">
    <property type="entry name" value="GNAT"/>
    <property type="match status" value="1"/>
</dbReference>
<dbReference type="InterPro" id="IPR050680">
    <property type="entry name" value="YpeA/RimI_acetyltransf"/>
</dbReference>
<name>A0A1H9WIK1_9PSEU</name>
<evidence type="ECO:0000313" key="5">
    <source>
        <dbReference type="Proteomes" id="UP000199352"/>
    </source>
</evidence>
<keyword evidence="1" id="KW-0808">Transferase</keyword>
<dbReference type="Proteomes" id="UP000199352">
    <property type="component" value="Unassembled WGS sequence"/>
</dbReference>
<dbReference type="Gene3D" id="3.40.630.30">
    <property type="match status" value="1"/>
</dbReference>
<reference evidence="5" key="1">
    <citation type="submission" date="2016-10" db="EMBL/GenBank/DDBJ databases">
        <authorList>
            <person name="Varghese N."/>
            <person name="Submissions S."/>
        </authorList>
    </citation>
    <scope>NUCLEOTIDE SEQUENCE [LARGE SCALE GENOMIC DNA]</scope>
    <source>
        <strain evidence="5">CGMCC 4.3525</strain>
    </source>
</reference>
<dbReference type="InterPro" id="IPR013653">
    <property type="entry name" value="GCN5-like_dom"/>
</dbReference>
<dbReference type="EMBL" id="FOFR01000035">
    <property type="protein sequence ID" value="SES33708.1"/>
    <property type="molecule type" value="Genomic_DNA"/>
</dbReference>
<dbReference type="RefSeq" id="WP_089961831.1">
    <property type="nucleotide sequence ID" value="NZ_FOFR01000035.1"/>
</dbReference>